<dbReference type="EMBL" id="CP048882">
    <property type="protein sequence ID" value="QPP09634.1"/>
    <property type="molecule type" value="Genomic_DNA"/>
</dbReference>
<evidence type="ECO:0000256" key="2">
    <source>
        <dbReference type="SAM" id="MobiDB-lite"/>
    </source>
</evidence>
<reference evidence="4" key="1">
    <citation type="submission" date="2020-02" db="EMBL/GenBank/DDBJ databases">
        <title>Streptomyces sp. ASO4wet.</title>
        <authorList>
            <person name="Risdian C."/>
            <person name="Landwehr W."/>
            <person name="Schupp P."/>
            <person name="Wink J."/>
        </authorList>
    </citation>
    <scope>NUCLEOTIDE SEQUENCE [LARGE SCALE GENOMIC DNA]</scope>
    <source>
        <strain evidence="4">ASO4wet</strain>
    </source>
</reference>
<dbReference type="Pfam" id="PF03091">
    <property type="entry name" value="CutA1"/>
    <property type="match status" value="1"/>
</dbReference>
<protein>
    <submittedName>
        <fullName evidence="3">Divalent-cation tolerance protein CutA</fullName>
    </submittedName>
</protein>
<dbReference type="KEGG" id="sbat:G4Z16_28090"/>
<dbReference type="GO" id="GO:0005507">
    <property type="term" value="F:copper ion binding"/>
    <property type="evidence" value="ECO:0007669"/>
    <property type="project" value="TreeGrafter"/>
</dbReference>
<evidence type="ECO:0000313" key="4">
    <source>
        <dbReference type="Proteomes" id="UP000595046"/>
    </source>
</evidence>
<dbReference type="PANTHER" id="PTHR23419:SF8">
    <property type="entry name" value="FI09726P"/>
    <property type="match status" value="1"/>
</dbReference>
<feature type="region of interest" description="Disordered" evidence="2">
    <location>
        <begin position="24"/>
        <end position="49"/>
    </location>
</feature>
<dbReference type="Proteomes" id="UP000595046">
    <property type="component" value="Chromosome"/>
</dbReference>
<gene>
    <name evidence="3" type="ORF">G4Z16_28090</name>
</gene>
<dbReference type="Gene3D" id="3.30.70.120">
    <property type="match status" value="1"/>
</dbReference>
<dbReference type="GO" id="GO:0010038">
    <property type="term" value="P:response to metal ion"/>
    <property type="evidence" value="ECO:0007669"/>
    <property type="project" value="InterPro"/>
</dbReference>
<keyword evidence="4" id="KW-1185">Reference proteome</keyword>
<accession>A0A7T1TB41</accession>
<dbReference type="PANTHER" id="PTHR23419">
    <property type="entry name" value="DIVALENT CATION TOLERANCE CUTA-RELATED"/>
    <property type="match status" value="1"/>
</dbReference>
<organism evidence="3 4">
    <name type="scientific">Streptomyces bathyalis</name>
    <dbReference type="NCBI Taxonomy" id="2710756"/>
    <lineage>
        <taxon>Bacteria</taxon>
        <taxon>Bacillati</taxon>
        <taxon>Actinomycetota</taxon>
        <taxon>Actinomycetes</taxon>
        <taxon>Kitasatosporales</taxon>
        <taxon>Streptomycetaceae</taxon>
        <taxon>Streptomyces</taxon>
    </lineage>
</organism>
<sequence length="161" mass="17857">MTEARLRPRSRHTGTELRTRHRFLTRPPDRSPGRNRLQRGVRSAPGIEPRGETVADAEFLAVLTTTDSEEAAQVLAASAVAGRLAACGQVDGPIRSVYQWQEKVETDTEWRVLLKSTAARYDELEALIKSLHSYDTPEIIATPITAGSNEYLAWLRTETAG</sequence>
<comment type="similarity">
    <text evidence="1">Belongs to the CutA family.</text>
</comment>
<evidence type="ECO:0000256" key="1">
    <source>
        <dbReference type="ARBA" id="ARBA00010169"/>
    </source>
</evidence>
<evidence type="ECO:0000313" key="3">
    <source>
        <dbReference type="EMBL" id="QPP09634.1"/>
    </source>
</evidence>
<dbReference type="InterPro" id="IPR004323">
    <property type="entry name" value="Ion_tolerance_CutA"/>
</dbReference>
<dbReference type="InterPro" id="IPR015867">
    <property type="entry name" value="N-reg_PII/ATP_PRibTrfase_C"/>
</dbReference>
<dbReference type="SUPFAM" id="SSF54913">
    <property type="entry name" value="GlnB-like"/>
    <property type="match status" value="1"/>
</dbReference>
<proteinExistence type="inferred from homology"/>
<name>A0A7T1TB41_9ACTN</name>
<dbReference type="InterPro" id="IPR011322">
    <property type="entry name" value="N-reg_PII-like_a/b"/>
</dbReference>
<dbReference type="AlphaFoldDB" id="A0A7T1TB41"/>